<evidence type="ECO:0000256" key="1">
    <source>
        <dbReference type="SAM" id="Phobius"/>
    </source>
</evidence>
<keyword evidence="1" id="KW-0472">Membrane</keyword>
<keyword evidence="1" id="KW-0812">Transmembrane</keyword>
<reference evidence="2" key="2">
    <citation type="journal article" date="2015" name="Data Brief">
        <title>Shoot transcriptome of the giant reed, Arundo donax.</title>
        <authorList>
            <person name="Barrero R.A."/>
            <person name="Guerrero F.D."/>
            <person name="Moolhuijzen P."/>
            <person name="Goolsby J.A."/>
            <person name="Tidwell J."/>
            <person name="Bellgard S.E."/>
            <person name="Bellgard M.I."/>
        </authorList>
    </citation>
    <scope>NUCLEOTIDE SEQUENCE</scope>
    <source>
        <tissue evidence="2">Shoot tissue taken approximately 20 cm above the soil surface</tissue>
    </source>
</reference>
<evidence type="ECO:0000313" key="2">
    <source>
        <dbReference type="EMBL" id="JAE26182.1"/>
    </source>
</evidence>
<keyword evidence="1" id="KW-1133">Transmembrane helix</keyword>
<feature type="transmembrane region" description="Helical" evidence="1">
    <location>
        <begin position="85"/>
        <end position="102"/>
    </location>
</feature>
<dbReference type="EMBL" id="GBRH01171714">
    <property type="protein sequence ID" value="JAE26182.1"/>
    <property type="molecule type" value="Transcribed_RNA"/>
</dbReference>
<name>A0A0A9GNY6_ARUDO</name>
<sequence>MLHICHKYKGPYYLSFFWEKIMHNSEVDLLKNKHQHFNGYEHKWHKLISYPIPIDMHVLISTVSHRIKMGIKNRISKLNTTIRKGVALTQFLVIILTTLWQINCTRTYQEML</sequence>
<organism evidence="2">
    <name type="scientific">Arundo donax</name>
    <name type="common">Giant reed</name>
    <name type="synonym">Donax arundinaceus</name>
    <dbReference type="NCBI Taxonomy" id="35708"/>
    <lineage>
        <taxon>Eukaryota</taxon>
        <taxon>Viridiplantae</taxon>
        <taxon>Streptophyta</taxon>
        <taxon>Embryophyta</taxon>
        <taxon>Tracheophyta</taxon>
        <taxon>Spermatophyta</taxon>
        <taxon>Magnoliopsida</taxon>
        <taxon>Liliopsida</taxon>
        <taxon>Poales</taxon>
        <taxon>Poaceae</taxon>
        <taxon>PACMAD clade</taxon>
        <taxon>Arundinoideae</taxon>
        <taxon>Arundineae</taxon>
        <taxon>Arundo</taxon>
    </lineage>
</organism>
<reference evidence="2" key="1">
    <citation type="submission" date="2014-09" db="EMBL/GenBank/DDBJ databases">
        <authorList>
            <person name="Magalhaes I.L.F."/>
            <person name="Oliveira U."/>
            <person name="Santos F.R."/>
            <person name="Vidigal T.H.D.A."/>
            <person name="Brescovit A.D."/>
            <person name="Santos A.J."/>
        </authorList>
    </citation>
    <scope>NUCLEOTIDE SEQUENCE</scope>
    <source>
        <tissue evidence="2">Shoot tissue taken approximately 20 cm above the soil surface</tissue>
    </source>
</reference>
<protein>
    <submittedName>
        <fullName evidence="2">Uncharacterized protein</fullName>
    </submittedName>
</protein>
<accession>A0A0A9GNY6</accession>
<proteinExistence type="predicted"/>
<dbReference type="AlphaFoldDB" id="A0A0A9GNY6"/>